<dbReference type="GO" id="GO:0009003">
    <property type="term" value="F:signal peptidase activity"/>
    <property type="evidence" value="ECO:0007669"/>
    <property type="project" value="UniProtKB-EC"/>
</dbReference>
<dbReference type="eggNOG" id="COG0681">
    <property type="taxonomic scope" value="Bacteria"/>
</dbReference>
<proteinExistence type="inferred from homology"/>
<keyword evidence="7" id="KW-0645">Protease</keyword>
<evidence type="ECO:0000256" key="7">
    <source>
        <dbReference type="RuleBase" id="RU362042"/>
    </source>
</evidence>
<dbReference type="GO" id="GO:0006465">
    <property type="term" value="P:signal peptide processing"/>
    <property type="evidence" value="ECO:0007669"/>
    <property type="project" value="InterPro"/>
</dbReference>
<evidence type="ECO:0000256" key="6">
    <source>
        <dbReference type="PIRSR" id="PIRSR600223-1"/>
    </source>
</evidence>
<evidence type="ECO:0000256" key="2">
    <source>
        <dbReference type="ARBA" id="ARBA00004401"/>
    </source>
</evidence>
<comment type="subcellular location">
    <subcellularLocation>
        <location evidence="2">Cell membrane</location>
        <topology evidence="2">Single-pass type II membrane protein</topology>
    </subcellularLocation>
    <subcellularLocation>
        <location evidence="7">Membrane</location>
        <topology evidence="7">Single-pass type II membrane protein</topology>
    </subcellularLocation>
</comment>
<feature type="domain" description="Peptidase S26" evidence="8">
    <location>
        <begin position="25"/>
        <end position="190"/>
    </location>
</feature>
<evidence type="ECO:0000256" key="4">
    <source>
        <dbReference type="ARBA" id="ARBA00013208"/>
    </source>
</evidence>
<dbReference type="InterPro" id="IPR036286">
    <property type="entry name" value="LexA/Signal_pep-like_sf"/>
</dbReference>
<dbReference type="PRINTS" id="PR00727">
    <property type="entry name" value="LEADERPTASE"/>
</dbReference>
<evidence type="ECO:0000256" key="3">
    <source>
        <dbReference type="ARBA" id="ARBA00009370"/>
    </source>
</evidence>
<dbReference type="PROSITE" id="PS00761">
    <property type="entry name" value="SPASE_I_3"/>
    <property type="match status" value="1"/>
</dbReference>
<dbReference type="PANTHER" id="PTHR43390">
    <property type="entry name" value="SIGNAL PEPTIDASE I"/>
    <property type="match status" value="1"/>
</dbReference>
<gene>
    <name evidence="9" type="primary">lepB</name>
    <name evidence="9" type="ORF">L248_0360</name>
</gene>
<dbReference type="Proteomes" id="UP000030647">
    <property type="component" value="Unassembled WGS sequence"/>
</dbReference>
<dbReference type="Pfam" id="PF10502">
    <property type="entry name" value="Peptidase_S26"/>
    <property type="match status" value="1"/>
</dbReference>
<keyword evidence="7" id="KW-0812">Transmembrane</keyword>
<organism evidence="9 10">
    <name type="scientific">Schleiferilactobacillus shenzhenensis LY-73</name>
    <dbReference type="NCBI Taxonomy" id="1231336"/>
    <lineage>
        <taxon>Bacteria</taxon>
        <taxon>Bacillati</taxon>
        <taxon>Bacillota</taxon>
        <taxon>Bacilli</taxon>
        <taxon>Lactobacillales</taxon>
        <taxon>Lactobacillaceae</taxon>
        <taxon>Schleiferilactobacillus</taxon>
    </lineage>
</organism>
<keyword evidence="7" id="KW-0472">Membrane</keyword>
<evidence type="ECO:0000256" key="5">
    <source>
        <dbReference type="ARBA" id="ARBA00022801"/>
    </source>
</evidence>
<protein>
    <recommendedName>
        <fullName evidence="4 7">Signal peptidase I</fullName>
        <ecNumber evidence="4 7">3.4.21.89</ecNumber>
    </recommendedName>
</protein>
<dbReference type="STRING" id="1231336.L248_0360"/>
<feature type="active site" evidence="6">
    <location>
        <position position="54"/>
    </location>
</feature>
<dbReference type="SUPFAM" id="SSF51306">
    <property type="entry name" value="LexA/Signal peptidase"/>
    <property type="match status" value="1"/>
</dbReference>
<dbReference type="HOGENOM" id="CLU_028723_5_0_9"/>
<dbReference type="GO" id="GO:0005886">
    <property type="term" value="C:plasma membrane"/>
    <property type="evidence" value="ECO:0007669"/>
    <property type="project" value="UniProtKB-SubCell"/>
</dbReference>
<feature type="transmembrane region" description="Helical" evidence="7">
    <location>
        <begin position="22"/>
        <end position="46"/>
    </location>
</feature>
<dbReference type="InterPro" id="IPR019758">
    <property type="entry name" value="Pept_S26A_signal_pept_1_CS"/>
</dbReference>
<dbReference type="GO" id="GO:0004252">
    <property type="term" value="F:serine-type endopeptidase activity"/>
    <property type="evidence" value="ECO:0007669"/>
    <property type="project" value="InterPro"/>
</dbReference>
<dbReference type="InterPro" id="IPR000223">
    <property type="entry name" value="Pept_S26A_signal_pept_1"/>
</dbReference>
<keyword evidence="5 7" id="KW-0378">Hydrolase</keyword>
<dbReference type="NCBIfam" id="TIGR02227">
    <property type="entry name" value="sigpep_I_bact"/>
    <property type="match status" value="1"/>
</dbReference>
<dbReference type="OrthoDB" id="9802919at2"/>
<evidence type="ECO:0000313" key="9">
    <source>
        <dbReference type="EMBL" id="ERL66681.1"/>
    </source>
</evidence>
<dbReference type="InterPro" id="IPR019533">
    <property type="entry name" value="Peptidase_S26"/>
</dbReference>
<evidence type="ECO:0000259" key="8">
    <source>
        <dbReference type="Pfam" id="PF10502"/>
    </source>
</evidence>
<sequence length="198" mass="22164">MDSLKDSKKTGAPEEEESFGHWLVQTIGLTVVFVGIVVLLFTFVLANDQVSGPSMQPTFESGDRIIALRHDKIDRGDIVILKAPDEPGALYIKRVIGMPGDTVQSKNDVMYINGKKYPQPFLKTYESELPSGTLYTNNFSLKTLATTHTNKVPASSYFVMGDHRNVSKDSRMLGFIKKSSIVGVVKLRYWPLNQMRTF</sequence>
<evidence type="ECO:0000256" key="1">
    <source>
        <dbReference type="ARBA" id="ARBA00000677"/>
    </source>
</evidence>
<accession>U4TP59</accession>
<dbReference type="PANTHER" id="PTHR43390:SF1">
    <property type="entry name" value="CHLOROPLAST PROCESSING PEPTIDASE"/>
    <property type="match status" value="1"/>
</dbReference>
<comment type="similarity">
    <text evidence="3 7">Belongs to the peptidase S26 family.</text>
</comment>
<name>U4TP59_9LACO</name>
<evidence type="ECO:0000313" key="10">
    <source>
        <dbReference type="Proteomes" id="UP000030647"/>
    </source>
</evidence>
<dbReference type="EMBL" id="KI271582">
    <property type="protein sequence ID" value="ERL66681.1"/>
    <property type="molecule type" value="Genomic_DNA"/>
</dbReference>
<keyword evidence="7" id="KW-1133">Transmembrane helix</keyword>
<dbReference type="CDD" id="cd06530">
    <property type="entry name" value="S26_SPase_I"/>
    <property type="match status" value="1"/>
</dbReference>
<dbReference type="Gene3D" id="2.10.109.10">
    <property type="entry name" value="Umud Fragment, subunit A"/>
    <property type="match status" value="1"/>
</dbReference>
<comment type="catalytic activity">
    <reaction evidence="1 7">
        <text>Cleavage of hydrophobic, N-terminal signal or leader sequences from secreted and periplasmic proteins.</text>
        <dbReference type="EC" id="3.4.21.89"/>
    </reaction>
</comment>
<feature type="active site" evidence="6">
    <location>
        <position position="93"/>
    </location>
</feature>
<dbReference type="AlphaFoldDB" id="U4TP59"/>
<dbReference type="EC" id="3.4.21.89" evidence="4 7"/>
<keyword evidence="10" id="KW-1185">Reference proteome</keyword>
<reference evidence="10" key="1">
    <citation type="journal article" date="2013" name="Genome Announc.">
        <title>Whole-Genome Sequencing of Lactobacillus shenzhenensis Strain LY-73T.</title>
        <authorList>
            <person name="Lin Z."/>
            <person name="Liu Z."/>
            <person name="Yang R."/>
            <person name="Zou Y."/>
            <person name="Wan D."/>
            <person name="Chen J."/>
            <person name="Guo M."/>
            <person name="Zhao J."/>
            <person name="Fang C."/>
            <person name="Yang R."/>
            <person name="Liu F."/>
        </authorList>
    </citation>
    <scope>NUCLEOTIDE SEQUENCE [LARGE SCALE GENOMIC DNA]</scope>
    <source>
        <strain evidence="10">LY-73</strain>
    </source>
</reference>